<dbReference type="RefSeq" id="WP_354660713.1">
    <property type="nucleotide sequence ID" value="NZ_JBEXAC010000001.1"/>
</dbReference>
<evidence type="ECO:0000313" key="2">
    <source>
        <dbReference type="EMBL" id="MET6998078.1"/>
    </source>
</evidence>
<name>A0ABV2T500_9BACT</name>
<evidence type="ECO:0000313" key="3">
    <source>
        <dbReference type="Proteomes" id="UP001549749"/>
    </source>
</evidence>
<dbReference type="Pfam" id="PF13460">
    <property type="entry name" value="NAD_binding_10"/>
    <property type="match status" value="1"/>
</dbReference>
<dbReference type="EMBL" id="JBEXAC010000001">
    <property type="protein sequence ID" value="MET6998078.1"/>
    <property type="molecule type" value="Genomic_DNA"/>
</dbReference>
<dbReference type="InterPro" id="IPR051606">
    <property type="entry name" value="Polyketide_Oxido-like"/>
</dbReference>
<dbReference type="InterPro" id="IPR016040">
    <property type="entry name" value="NAD(P)-bd_dom"/>
</dbReference>
<protein>
    <submittedName>
        <fullName evidence="2">SDR family oxidoreductase</fullName>
    </submittedName>
</protein>
<feature type="domain" description="NAD(P)-binding" evidence="1">
    <location>
        <begin position="7"/>
        <end position="200"/>
    </location>
</feature>
<comment type="caution">
    <text evidence="2">The sequence shown here is derived from an EMBL/GenBank/DDBJ whole genome shotgun (WGS) entry which is preliminary data.</text>
</comment>
<dbReference type="InterPro" id="IPR036291">
    <property type="entry name" value="NAD(P)-bd_dom_sf"/>
</dbReference>
<sequence length="212" mass="23370">MKVIIFGASGGTGTQLVEQALAQGHTVKAFVRNPAKFQLRHPQLSVFQGDILDPVAVEHAVKDQEAVLSAIGSPANKIGKIRSQGTQNIILAMQKTGVRRLVCQTSLGYGDSRKVLDSTPFYFKYLIVPFILKKGFADHALQEEHIKRSQLDWVIVRPGNLTDGVRTGTYQHGFSPAAPHLKVKISRADVAEFMLKQLTTDTYLRKTPGLSY</sequence>
<proteinExistence type="predicted"/>
<reference evidence="2 3" key="1">
    <citation type="submission" date="2024-06" db="EMBL/GenBank/DDBJ databases">
        <title>Chitinophaga defluvii sp. nov., isolated from municipal sewage.</title>
        <authorList>
            <person name="Zhang L."/>
        </authorList>
    </citation>
    <scope>NUCLEOTIDE SEQUENCE [LARGE SCALE GENOMIC DNA]</scope>
    <source>
        <strain evidence="2 3">H8</strain>
    </source>
</reference>
<dbReference type="Proteomes" id="UP001549749">
    <property type="component" value="Unassembled WGS sequence"/>
</dbReference>
<dbReference type="CDD" id="cd05244">
    <property type="entry name" value="BVR-B_like_SDR_a"/>
    <property type="match status" value="1"/>
</dbReference>
<organism evidence="2 3">
    <name type="scientific">Chitinophaga defluvii</name>
    <dbReference type="NCBI Taxonomy" id="3163343"/>
    <lineage>
        <taxon>Bacteria</taxon>
        <taxon>Pseudomonadati</taxon>
        <taxon>Bacteroidota</taxon>
        <taxon>Chitinophagia</taxon>
        <taxon>Chitinophagales</taxon>
        <taxon>Chitinophagaceae</taxon>
        <taxon>Chitinophaga</taxon>
    </lineage>
</organism>
<dbReference type="Gene3D" id="3.40.50.720">
    <property type="entry name" value="NAD(P)-binding Rossmann-like Domain"/>
    <property type="match status" value="1"/>
</dbReference>
<accession>A0ABV2T500</accession>
<dbReference type="PANTHER" id="PTHR43355">
    <property type="entry name" value="FLAVIN REDUCTASE (NADPH)"/>
    <property type="match status" value="1"/>
</dbReference>
<evidence type="ECO:0000259" key="1">
    <source>
        <dbReference type="Pfam" id="PF13460"/>
    </source>
</evidence>
<dbReference type="SUPFAM" id="SSF51735">
    <property type="entry name" value="NAD(P)-binding Rossmann-fold domains"/>
    <property type="match status" value="1"/>
</dbReference>
<dbReference type="PANTHER" id="PTHR43355:SF2">
    <property type="entry name" value="FLAVIN REDUCTASE (NADPH)"/>
    <property type="match status" value="1"/>
</dbReference>
<gene>
    <name evidence="2" type="ORF">ABR189_11885</name>
</gene>
<keyword evidence="3" id="KW-1185">Reference proteome</keyword>